<name>A0A7S1BM98_9STRA</name>
<accession>A0A7S1BM98</accession>
<dbReference type="AlphaFoldDB" id="A0A7S1BM98"/>
<dbReference type="EMBL" id="HBFR01026637">
    <property type="protein sequence ID" value="CAD8891989.1"/>
    <property type="molecule type" value="Transcribed_RNA"/>
</dbReference>
<sequence length="151" mass="16508">MIPTEDDAVGREGAAALCVRRRRTERDGEGRAGAGADSSETKSDGEAEEIVEPIEEVPTSTYYCSCRSFYELNKKHETDDAVDDGFRRGKKRKMNVEGGGENGDNSVIMCKHLLAARIAPALVSPSEPESYLQLEIVSDAKFASYVMDLTL</sequence>
<organism evidence="2">
    <name type="scientific">Corethron hystrix</name>
    <dbReference type="NCBI Taxonomy" id="216773"/>
    <lineage>
        <taxon>Eukaryota</taxon>
        <taxon>Sar</taxon>
        <taxon>Stramenopiles</taxon>
        <taxon>Ochrophyta</taxon>
        <taxon>Bacillariophyta</taxon>
        <taxon>Coscinodiscophyceae</taxon>
        <taxon>Corethrophycidae</taxon>
        <taxon>Corethrales</taxon>
        <taxon>Corethraceae</taxon>
        <taxon>Corethron</taxon>
    </lineage>
</organism>
<reference evidence="2" key="1">
    <citation type="submission" date="2021-01" db="EMBL/GenBank/DDBJ databases">
        <authorList>
            <person name="Corre E."/>
            <person name="Pelletier E."/>
            <person name="Niang G."/>
            <person name="Scheremetjew M."/>
            <person name="Finn R."/>
            <person name="Kale V."/>
            <person name="Holt S."/>
            <person name="Cochrane G."/>
            <person name="Meng A."/>
            <person name="Brown T."/>
            <person name="Cohen L."/>
        </authorList>
    </citation>
    <scope>NUCLEOTIDE SEQUENCE</scope>
    <source>
        <strain evidence="2">308</strain>
    </source>
</reference>
<feature type="region of interest" description="Disordered" evidence="1">
    <location>
        <begin position="1"/>
        <end position="52"/>
    </location>
</feature>
<evidence type="ECO:0000313" key="2">
    <source>
        <dbReference type="EMBL" id="CAD8891989.1"/>
    </source>
</evidence>
<gene>
    <name evidence="2" type="ORF">CHYS00102_LOCUS19195</name>
</gene>
<evidence type="ECO:0000256" key="1">
    <source>
        <dbReference type="SAM" id="MobiDB-lite"/>
    </source>
</evidence>
<proteinExistence type="predicted"/>
<protein>
    <submittedName>
        <fullName evidence="2">Uncharacterized protein</fullName>
    </submittedName>
</protein>